<reference evidence="2" key="1">
    <citation type="journal article" date="2015" name="Genome Announc.">
        <title>Draft Genome Sequence of Tolypothrix boutellei Strain VB521301.</title>
        <authorList>
            <person name="Chandrababunaidu M.M."/>
            <person name="Singh D."/>
            <person name="Sen D."/>
            <person name="Bhan S."/>
            <person name="Das S."/>
            <person name="Gupta A."/>
            <person name="Adhikary S.P."/>
            <person name="Tripathy S."/>
        </authorList>
    </citation>
    <scope>NUCLEOTIDE SEQUENCE</scope>
    <source>
        <strain evidence="2">VB521301</strain>
    </source>
</reference>
<dbReference type="NCBIfam" id="TIGR01901">
    <property type="entry name" value="adhes_NPXG"/>
    <property type="match status" value="1"/>
</dbReference>
<dbReference type="SUPFAM" id="SSF51126">
    <property type="entry name" value="Pectin lyase-like"/>
    <property type="match status" value="4"/>
</dbReference>
<organism evidence="2 3">
    <name type="scientific">Tolypothrix bouteillei VB521301</name>
    <dbReference type="NCBI Taxonomy" id="1479485"/>
    <lineage>
        <taxon>Bacteria</taxon>
        <taxon>Bacillati</taxon>
        <taxon>Cyanobacteriota</taxon>
        <taxon>Cyanophyceae</taxon>
        <taxon>Nostocales</taxon>
        <taxon>Tolypothrichaceae</taxon>
        <taxon>Tolypothrix</taxon>
    </lineage>
</organism>
<dbReference type="Gene3D" id="2.160.20.10">
    <property type="entry name" value="Single-stranded right-handed beta-helix, Pectin lyase-like"/>
    <property type="match status" value="3"/>
</dbReference>
<dbReference type="InterPro" id="IPR008638">
    <property type="entry name" value="FhaB/CdiA-like_TPS"/>
</dbReference>
<protein>
    <submittedName>
        <fullName evidence="2">Filamentous hemagglutinin N-terminal domain-containing protein</fullName>
    </submittedName>
</protein>
<dbReference type="Proteomes" id="UP000029738">
    <property type="component" value="Unassembled WGS sequence"/>
</dbReference>
<comment type="caution">
    <text evidence="2">The sequence shown here is derived from an EMBL/GenBank/DDBJ whole genome shotgun (WGS) entry which is preliminary data.</text>
</comment>
<dbReference type="RefSeq" id="WP_050046681.1">
    <property type="nucleotide sequence ID" value="NZ_JHEG04000001.1"/>
</dbReference>
<keyword evidence="3" id="KW-1185">Reference proteome</keyword>
<dbReference type="Pfam" id="PF05860">
    <property type="entry name" value="TPS"/>
    <property type="match status" value="1"/>
</dbReference>
<dbReference type="SMART" id="SM00912">
    <property type="entry name" value="Haemagg_act"/>
    <property type="match status" value="1"/>
</dbReference>
<sequence>MLLRQLLGRKKDCHYRVRQIIGLTMGIGAIAFQQIPTSAQIIADDTLPNNSQVTSIDNIRIIGGGTQARSNLFHSFREFSVPTRSIAYFFNALDIQNIFSRVTGGSVSSIDGLIAANGNASLFLINPNGIIFGNNARLNIGGSFLASTASSLKFADGKEFNATAPQNAPLLSIGVPLGLQFGESPKAIVNESGYGILSIFADFFNIAPGLKVSPGRTLGLVGGDIVLEEGTLRAPDGRIELGGVGGGSFVSLIPSNSGYVLGYEGVENFQDIRLGQESVAFADGNSGGSIQMQGRNVVLANGSFISANTTGSGTGGGLTVNASESVQVARSSADGRFLSGLRVRVTETATGQAGDMIINTPTLLVRDGAQISVGVFGSGKGGNLIVNASKEVQLIGESNNSLPSGLYSETLGTGNAGDITITTPVLLVRSGAGVGTGTSGSGKGGVLTVNASESVQLVGGTSSDNAIVLGASASKRATGQAGDLRINTPLLLLKDGAQISVGTFGAGKGGNLIVNASQKVQLIGESTDSQFTTGLFSETQGTGNAGDITITTPVLLVQDGARVDVGTRGSGKGGNLTVNTSKQVQLIGATANGESSSGLFTRTTGTAIGEAGSLTITTPVLLVQHGAKVDGSTYGAGKGGNLNVNASKEVQVTGTSTDSPSAIVTGALSSGNAGDVTINTPVLLVRDGGQVNANTTGSGKGGNLTVNASESIEMIGTSADGRYGSGLFAATREKGQAGNLRINTPVLLLKDGAQVSVGTFGAAKGGNLTVNADREVQLIGTSAVGNQLAPSGLFSETLGTGDAGNITITTPILFLKHGARVDAGTRDSGKGGNLTVNASKQVQLIGTSSIGEFSSGLFTQSGQRATGEAGSLTVTTPVLLIQNGAEVSASTLGRGRGGNIEVTADRVDIEGVSASGRPSALGSETIGIDSSAKAGDVTLTTRILNIRDRAYLSTVSSNQGQAGNITIRVNESLNARNGSIFTSSQLSSGGSVDINARDIRLFGDSDIFTSVFSGAGNGGDIRVTANSIIAFDDSDILAFARDGKGGNITLDTRAFFGENYRPAPRDTEPRTLDGNQRVDVNATGRVSGIIRLPDTTSIQNSLTELPQNLIDTNALIANSCIVRSQLKKGSFTIVGSGGLPNRPGDANMSVYPTGEVHGIENSKIGNSEPPLWQKGDPIIEATGVYHLDNGRLVMSRECH</sequence>
<dbReference type="InterPro" id="IPR012334">
    <property type="entry name" value="Pectin_lyas_fold"/>
</dbReference>
<dbReference type="OrthoDB" id="524782at2"/>
<reference evidence="2" key="2">
    <citation type="submission" date="2019-11" db="EMBL/GenBank/DDBJ databases">
        <title>Improved Assembly of Tolypothrix boutellei genome.</title>
        <authorList>
            <person name="Sarangi A.N."/>
            <person name="Mukherjee M."/>
            <person name="Ghosh S."/>
            <person name="Singh D."/>
            <person name="Das A."/>
            <person name="Kant S."/>
            <person name="Prusty A."/>
            <person name="Tripathy S."/>
        </authorList>
    </citation>
    <scope>NUCLEOTIDE SEQUENCE</scope>
    <source>
        <strain evidence="2">VB521301</strain>
    </source>
</reference>
<evidence type="ECO:0000259" key="1">
    <source>
        <dbReference type="SMART" id="SM00912"/>
    </source>
</evidence>
<dbReference type="AlphaFoldDB" id="A0A8S9TA40"/>
<dbReference type="InterPro" id="IPR011050">
    <property type="entry name" value="Pectin_lyase_fold/virulence"/>
</dbReference>
<proteinExistence type="predicted"/>
<gene>
    <name evidence="2" type="ORF">DA73_0400030440</name>
</gene>
<dbReference type="EMBL" id="JHEG04000001">
    <property type="protein sequence ID" value="KAF3889320.1"/>
    <property type="molecule type" value="Genomic_DNA"/>
</dbReference>
<evidence type="ECO:0000313" key="3">
    <source>
        <dbReference type="Proteomes" id="UP000029738"/>
    </source>
</evidence>
<accession>A0A8S9TA40</accession>
<name>A0A8S9TA40_9CYAN</name>
<evidence type="ECO:0000313" key="2">
    <source>
        <dbReference type="EMBL" id="KAF3889320.1"/>
    </source>
</evidence>
<feature type="domain" description="Filamentous haemagglutinin FhaB/tRNA nuclease CdiA-like TPS" evidence="1">
    <location>
        <begin position="44"/>
        <end position="155"/>
    </location>
</feature>